<dbReference type="GO" id="GO:0008658">
    <property type="term" value="F:penicillin binding"/>
    <property type="evidence" value="ECO:0007669"/>
    <property type="project" value="InterPro"/>
</dbReference>
<organism evidence="3 4">
    <name type="scientific">Saccharopolyspora shandongensis</name>
    <dbReference type="NCBI Taxonomy" id="418495"/>
    <lineage>
        <taxon>Bacteria</taxon>
        <taxon>Bacillati</taxon>
        <taxon>Actinomycetota</taxon>
        <taxon>Actinomycetes</taxon>
        <taxon>Pseudonocardiales</taxon>
        <taxon>Pseudonocardiaceae</taxon>
        <taxon>Saccharopolyspora</taxon>
    </lineage>
</organism>
<dbReference type="AlphaFoldDB" id="A0A1H2SAP6"/>
<evidence type="ECO:0000259" key="1">
    <source>
        <dbReference type="Pfam" id="PF00905"/>
    </source>
</evidence>
<dbReference type="Proteomes" id="UP000199529">
    <property type="component" value="Unassembled WGS sequence"/>
</dbReference>
<dbReference type="GO" id="GO:0005886">
    <property type="term" value="C:plasma membrane"/>
    <property type="evidence" value="ECO:0007669"/>
    <property type="project" value="TreeGrafter"/>
</dbReference>
<dbReference type="SUPFAM" id="SSF56519">
    <property type="entry name" value="Penicillin binding protein dimerisation domain"/>
    <property type="match status" value="1"/>
</dbReference>
<reference evidence="4" key="1">
    <citation type="submission" date="2016-10" db="EMBL/GenBank/DDBJ databases">
        <authorList>
            <person name="Varghese N."/>
            <person name="Submissions S."/>
        </authorList>
    </citation>
    <scope>NUCLEOTIDE SEQUENCE [LARGE SCALE GENOMIC DNA]</scope>
    <source>
        <strain evidence="4">CGMCC 4.3530</strain>
    </source>
</reference>
<dbReference type="GO" id="GO:0071972">
    <property type="term" value="F:peptidoglycan L,D-transpeptidase activity"/>
    <property type="evidence" value="ECO:0007669"/>
    <property type="project" value="TreeGrafter"/>
</dbReference>
<dbReference type="GO" id="GO:0071555">
    <property type="term" value="P:cell wall organization"/>
    <property type="evidence" value="ECO:0007669"/>
    <property type="project" value="TreeGrafter"/>
</dbReference>
<feature type="domain" description="Penicillin binding protein A dimerisation" evidence="2">
    <location>
        <begin position="52"/>
        <end position="135"/>
    </location>
</feature>
<dbReference type="SUPFAM" id="SSF56601">
    <property type="entry name" value="beta-lactamase/transpeptidase-like"/>
    <property type="match status" value="1"/>
</dbReference>
<protein>
    <submittedName>
        <fullName evidence="3">Cell elongation-specific peptidoglycan D,D-transpeptidase</fullName>
    </submittedName>
</protein>
<dbReference type="EMBL" id="FNOK01000002">
    <property type="protein sequence ID" value="SDW28645.1"/>
    <property type="molecule type" value="Genomic_DNA"/>
</dbReference>
<dbReference type="InterPro" id="IPR050515">
    <property type="entry name" value="Beta-lactam/transpept"/>
</dbReference>
<gene>
    <name evidence="3" type="ORF">SAMN05216215_1002158</name>
</gene>
<dbReference type="InterPro" id="IPR036138">
    <property type="entry name" value="PBP_dimer_sf"/>
</dbReference>
<feature type="domain" description="Penicillin-binding protein transpeptidase" evidence="1">
    <location>
        <begin position="158"/>
        <end position="476"/>
    </location>
</feature>
<dbReference type="Gene3D" id="3.90.1310.10">
    <property type="entry name" value="Penicillin-binding protein 2a (Domain 2)"/>
    <property type="match status" value="1"/>
</dbReference>
<dbReference type="PANTHER" id="PTHR30627:SF24">
    <property type="entry name" value="PENICILLIN-BINDING PROTEIN 4B"/>
    <property type="match status" value="1"/>
</dbReference>
<dbReference type="InterPro" id="IPR001460">
    <property type="entry name" value="PCN-bd_Tpept"/>
</dbReference>
<dbReference type="InterPro" id="IPR012338">
    <property type="entry name" value="Beta-lactam/transpept-like"/>
</dbReference>
<dbReference type="OrthoDB" id="9766847at2"/>
<proteinExistence type="predicted"/>
<dbReference type="InterPro" id="IPR054120">
    <property type="entry name" value="PBPA_dimer"/>
</dbReference>
<evidence type="ECO:0000313" key="3">
    <source>
        <dbReference type="EMBL" id="SDW28645.1"/>
    </source>
</evidence>
<dbReference type="Gene3D" id="3.40.710.10">
    <property type="entry name" value="DD-peptidase/beta-lactamase superfamily"/>
    <property type="match status" value="1"/>
</dbReference>
<sequence>MNKPLRRVALAMMVMVVLLMGNATYVQVIQADELRDHPLNKRTLYEEYARERGQITAGGQSLASSVPNEHDRFKFLRSYPNGPLYAPVTGFYSFYYGSNGIERAEDKILNGTDDSMAFDRLSDMITGREPRGGSVELTINPAMQQVAYEQLTKKGFQGSVVALNPSTGEILSMVNAPSYDPNPLASADNNAVAAEWNKLDADKERPMANRSVSELYPPGSTFKLITTAAALQNGYNPNSTVEDAASITLPQTSTQLPNYGGKQCAGNTLTKALAHSCNTAFGKIAGDLGPDKMRKTAAAFGFGQDLQIPMTVAKSDLGPMADAASLYQSGIGQRDVRVTPMQNAMMVAAIANGGKLMQPQLVKATRAPDMSELDTLQPEEMSEAVSPQVAAMLRDMMIQSEKNTKGEGKISGVEIASKTGTAQHGDAKDQPHGWYVAFAPAENPTIAVAVIVENGGDEGTEATGGSIAAPIGRAVIRAGLQGGG</sequence>
<keyword evidence="4" id="KW-1185">Reference proteome</keyword>
<dbReference type="RefSeq" id="WP_093260799.1">
    <property type="nucleotide sequence ID" value="NZ_FNOK01000002.1"/>
</dbReference>
<dbReference type="PANTHER" id="PTHR30627">
    <property type="entry name" value="PEPTIDOGLYCAN D,D-TRANSPEPTIDASE"/>
    <property type="match status" value="1"/>
</dbReference>
<dbReference type="Pfam" id="PF00905">
    <property type="entry name" value="Transpeptidase"/>
    <property type="match status" value="1"/>
</dbReference>
<evidence type="ECO:0000259" key="2">
    <source>
        <dbReference type="Pfam" id="PF21922"/>
    </source>
</evidence>
<evidence type="ECO:0000313" key="4">
    <source>
        <dbReference type="Proteomes" id="UP000199529"/>
    </source>
</evidence>
<dbReference type="Pfam" id="PF21922">
    <property type="entry name" value="PBP_dimer_2"/>
    <property type="match status" value="1"/>
</dbReference>
<accession>A0A1H2SAP6</accession>
<dbReference type="STRING" id="418495.SAMN05216215_1002158"/>
<name>A0A1H2SAP6_9PSEU</name>